<evidence type="ECO:0000313" key="3">
    <source>
        <dbReference type="Proteomes" id="UP000756346"/>
    </source>
</evidence>
<accession>A0A9P8Y1V6</accession>
<dbReference type="EMBL" id="JAGTJQ010000007">
    <property type="protein sequence ID" value="KAH7027677.1"/>
    <property type="molecule type" value="Genomic_DNA"/>
</dbReference>
<reference evidence="2" key="1">
    <citation type="journal article" date="2021" name="Nat. Commun.">
        <title>Genetic determinants of endophytism in the Arabidopsis root mycobiome.</title>
        <authorList>
            <person name="Mesny F."/>
            <person name="Miyauchi S."/>
            <person name="Thiergart T."/>
            <person name="Pickel B."/>
            <person name="Atanasova L."/>
            <person name="Karlsson M."/>
            <person name="Huettel B."/>
            <person name="Barry K.W."/>
            <person name="Haridas S."/>
            <person name="Chen C."/>
            <person name="Bauer D."/>
            <person name="Andreopoulos W."/>
            <person name="Pangilinan J."/>
            <person name="LaButti K."/>
            <person name="Riley R."/>
            <person name="Lipzen A."/>
            <person name="Clum A."/>
            <person name="Drula E."/>
            <person name="Henrissat B."/>
            <person name="Kohler A."/>
            <person name="Grigoriev I.V."/>
            <person name="Martin F.M."/>
            <person name="Hacquard S."/>
        </authorList>
    </citation>
    <scope>NUCLEOTIDE SEQUENCE</scope>
    <source>
        <strain evidence="2">MPI-CAGE-CH-0230</strain>
    </source>
</reference>
<dbReference type="Proteomes" id="UP000756346">
    <property type="component" value="Unassembled WGS sequence"/>
</dbReference>
<organism evidence="2 3">
    <name type="scientific">Microdochium trichocladiopsis</name>
    <dbReference type="NCBI Taxonomy" id="1682393"/>
    <lineage>
        <taxon>Eukaryota</taxon>
        <taxon>Fungi</taxon>
        <taxon>Dikarya</taxon>
        <taxon>Ascomycota</taxon>
        <taxon>Pezizomycotina</taxon>
        <taxon>Sordariomycetes</taxon>
        <taxon>Xylariomycetidae</taxon>
        <taxon>Xylariales</taxon>
        <taxon>Microdochiaceae</taxon>
        <taxon>Microdochium</taxon>
    </lineage>
</organism>
<proteinExistence type="predicted"/>
<keyword evidence="3" id="KW-1185">Reference proteome</keyword>
<dbReference type="OrthoDB" id="5422320at2759"/>
<evidence type="ECO:0000313" key="2">
    <source>
        <dbReference type="EMBL" id="KAH7027677.1"/>
    </source>
</evidence>
<feature type="compositionally biased region" description="Basic and acidic residues" evidence="1">
    <location>
        <begin position="199"/>
        <end position="213"/>
    </location>
</feature>
<name>A0A9P8Y1V6_9PEZI</name>
<feature type="compositionally biased region" description="Basic residues" evidence="1">
    <location>
        <begin position="182"/>
        <end position="198"/>
    </location>
</feature>
<dbReference type="GeneID" id="70177930"/>
<dbReference type="PANTHER" id="PTHR40642">
    <property type="entry name" value="YALI0F31295P"/>
    <property type="match status" value="1"/>
</dbReference>
<sequence>MAFKVPHISQAEIAAFHDAHFSPTALNHFTVDFLPSVAAEHSREFHDSKSLQYVQHLGDDLEWDDEYEDDGLGYYPDGVKRTLTDEQIEIFRHSELEALRRADDKATKLRDESARLLELARHADAETDGDFSETVPKDHRVATSGTCAAIVDLSSEPQSGSEDGECEDDNSTQSMTEAEAKRLKKKRARQRKKEKNKKFHPEPKVDLRKRTWDVVDAGMDSLDYDERENDHAKQLGLASKRRQISYDD</sequence>
<gene>
    <name evidence="2" type="ORF">B0I36DRAFT_141849</name>
</gene>
<feature type="compositionally biased region" description="Basic residues" evidence="1">
    <location>
        <begin position="239"/>
        <end position="248"/>
    </location>
</feature>
<feature type="region of interest" description="Disordered" evidence="1">
    <location>
        <begin position="154"/>
        <end position="248"/>
    </location>
</feature>
<dbReference type="Pfam" id="PF12720">
    <property type="entry name" value="DUF3807"/>
    <property type="match status" value="1"/>
</dbReference>
<comment type="caution">
    <text evidence="2">The sequence shown here is derived from an EMBL/GenBank/DDBJ whole genome shotgun (WGS) entry which is preliminary data.</text>
</comment>
<dbReference type="InterPro" id="IPR024526">
    <property type="entry name" value="DUF3807"/>
</dbReference>
<protein>
    <submittedName>
        <fullName evidence="2">Uncharacterized protein</fullName>
    </submittedName>
</protein>
<dbReference type="PANTHER" id="PTHR40642:SF1">
    <property type="entry name" value="YALI0F31295P"/>
    <property type="match status" value="1"/>
</dbReference>
<dbReference type="RefSeq" id="XP_046010476.1">
    <property type="nucleotide sequence ID" value="XM_046148384.1"/>
</dbReference>
<evidence type="ECO:0000256" key="1">
    <source>
        <dbReference type="SAM" id="MobiDB-lite"/>
    </source>
</evidence>
<dbReference type="AlphaFoldDB" id="A0A9P8Y1V6"/>